<gene>
    <name evidence="1" type="ORF">BWK73_37465</name>
</gene>
<proteinExistence type="predicted"/>
<dbReference type="AlphaFoldDB" id="A0A1Y1QFA3"/>
<organism evidence="1 2">
    <name type="scientific">Thiothrix lacustris</name>
    <dbReference type="NCBI Taxonomy" id="525917"/>
    <lineage>
        <taxon>Bacteria</taxon>
        <taxon>Pseudomonadati</taxon>
        <taxon>Pseudomonadota</taxon>
        <taxon>Gammaproteobacteria</taxon>
        <taxon>Thiotrichales</taxon>
        <taxon>Thiotrichaceae</taxon>
        <taxon>Thiothrix</taxon>
    </lineage>
</organism>
<sequence length="139" mass="15702">MRQDRGEMIRLDVVVIDSSGKSKNESFDVTQIYKKGQFEFNSSIYNGEIQYIEMEIEYPDGSRKIVGHGPKWADITHKLILDKKLMTVAQLKMLGDSSDWRDNSAMIRELVDGTAHSICLRPGHGGDDQGGLSMIVRRV</sequence>
<protein>
    <submittedName>
        <fullName evidence="1">Uncharacterized protein</fullName>
    </submittedName>
</protein>
<comment type="caution">
    <text evidence="1">The sequence shown here is derived from an EMBL/GenBank/DDBJ whole genome shotgun (WGS) entry which is preliminary data.</text>
</comment>
<dbReference type="Proteomes" id="UP000192491">
    <property type="component" value="Unassembled WGS sequence"/>
</dbReference>
<evidence type="ECO:0000313" key="1">
    <source>
        <dbReference type="EMBL" id="OQX04048.1"/>
    </source>
</evidence>
<dbReference type="EMBL" id="MTEJ01000362">
    <property type="protein sequence ID" value="OQX04048.1"/>
    <property type="molecule type" value="Genomic_DNA"/>
</dbReference>
<accession>A0A1Y1QFA3</accession>
<evidence type="ECO:0000313" key="2">
    <source>
        <dbReference type="Proteomes" id="UP000192491"/>
    </source>
</evidence>
<name>A0A1Y1QFA3_9GAMM</name>
<reference evidence="1 2" key="1">
    <citation type="submission" date="2017-01" db="EMBL/GenBank/DDBJ databases">
        <title>Novel large sulfur bacteria in the metagenomes of groundwater-fed chemosynthetic microbial mats in the Lake Huron basin.</title>
        <authorList>
            <person name="Sharrar A.M."/>
            <person name="Flood B.E."/>
            <person name="Bailey J.V."/>
            <person name="Jones D.S."/>
            <person name="Biddanda B."/>
            <person name="Ruberg S.A."/>
            <person name="Marcus D.N."/>
            <person name="Dick G.J."/>
        </authorList>
    </citation>
    <scope>NUCLEOTIDE SEQUENCE [LARGE SCALE GENOMIC DNA]</scope>
    <source>
        <strain evidence="1">A8</strain>
    </source>
</reference>